<dbReference type="GO" id="GO:0009279">
    <property type="term" value="C:cell outer membrane"/>
    <property type="evidence" value="ECO:0007669"/>
    <property type="project" value="TreeGrafter"/>
</dbReference>
<comment type="caution">
    <text evidence="4">The sequence shown here is derived from an EMBL/GenBank/DDBJ whole genome shotgun (WGS) entry which is preliminary data.</text>
</comment>
<dbReference type="InterPro" id="IPR052037">
    <property type="entry name" value="LPS_export_LptA"/>
</dbReference>
<feature type="chain" id="PRO_5004026621" description="Organic solvent tolerance-like N-terminal domain-containing protein" evidence="2">
    <location>
        <begin position="20"/>
        <end position="174"/>
    </location>
</feature>
<gene>
    <name evidence="4" type="ORF">C725_1786</name>
</gene>
<dbReference type="AlphaFoldDB" id="M2TLY5"/>
<evidence type="ECO:0000259" key="3">
    <source>
        <dbReference type="Pfam" id="PF03968"/>
    </source>
</evidence>
<name>M2TLY5_9SPHN</name>
<dbReference type="GO" id="GO:0015920">
    <property type="term" value="P:lipopolysaccharide transport"/>
    <property type="evidence" value="ECO:0007669"/>
    <property type="project" value="TreeGrafter"/>
</dbReference>
<protein>
    <recommendedName>
        <fullName evidence="3">Organic solvent tolerance-like N-terminal domain-containing protein</fullName>
    </recommendedName>
</protein>
<reference evidence="4 5" key="1">
    <citation type="journal article" date="2013" name="Genome Announc.">
        <title>Draft Genome Sequence of Strain JLT2015T, Belonging to the Family Sphingomonadaceae of the Alphaproteobacteria.</title>
        <authorList>
            <person name="Tang K."/>
            <person name="Liu K."/>
            <person name="Li S."/>
            <person name="Jiao N."/>
        </authorList>
    </citation>
    <scope>NUCLEOTIDE SEQUENCE [LARGE SCALE GENOMIC DNA]</scope>
    <source>
        <strain evidence="4 5">JLT2015</strain>
    </source>
</reference>
<dbReference type="Proteomes" id="UP000011717">
    <property type="component" value="Unassembled WGS sequence"/>
</dbReference>
<accession>M2TLY5</accession>
<dbReference type="EMBL" id="AMRV01000005">
    <property type="protein sequence ID" value="EMD82746.1"/>
    <property type="molecule type" value="Genomic_DNA"/>
</dbReference>
<proteinExistence type="predicted"/>
<dbReference type="Pfam" id="PF03968">
    <property type="entry name" value="LptD_N"/>
    <property type="match status" value="1"/>
</dbReference>
<sequence>MTLSRIMTGLVLSALLALAAALVTGPGRAQIVGGSLRNYDKQAPIDFAADRIEVREQQKEALFSGNVEVEQATLDLTANTVRVLYSDADGLSVSQLVADGSVTVTTPAESASASRAIYDVPRSLITLLGNVRLDRGGDTLSGERLVIDLNSGQSSIAAGANGRVTGRFTPAQTD</sequence>
<evidence type="ECO:0000256" key="1">
    <source>
        <dbReference type="ARBA" id="ARBA00022729"/>
    </source>
</evidence>
<dbReference type="PANTHER" id="PTHR36504:SF1">
    <property type="entry name" value="LIPOPOLYSACCHARIDE EXPORT SYSTEM PROTEIN LPTA"/>
    <property type="match status" value="1"/>
</dbReference>
<keyword evidence="1 2" id="KW-0732">Signal</keyword>
<dbReference type="GO" id="GO:0030288">
    <property type="term" value="C:outer membrane-bounded periplasmic space"/>
    <property type="evidence" value="ECO:0007669"/>
    <property type="project" value="TreeGrafter"/>
</dbReference>
<organism evidence="4 5">
    <name type="scientific">Pacificimonas flava</name>
    <dbReference type="NCBI Taxonomy" id="1234595"/>
    <lineage>
        <taxon>Bacteria</taxon>
        <taxon>Pseudomonadati</taxon>
        <taxon>Pseudomonadota</taxon>
        <taxon>Alphaproteobacteria</taxon>
        <taxon>Sphingomonadales</taxon>
        <taxon>Sphingosinicellaceae</taxon>
        <taxon>Pacificimonas</taxon>
    </lineage>
</organism>
<feature type="domain" description="Organic solvent tolerance-like N-terminal" evidence="3">
    <location>
        <begin position="49"/>
        <end position="152"/>
    </location>
</feature>
<dbReference type="RefSeq" id="WP_008602007.1">
    <property type="nucleotide sequence ID" value="NZ_AMRV01000005.1"/>
</dbReference>
<evidence type="ECO:0000313" key="4">
    <source>
        <dbReference type="EMBL" id="EMD82746.1"/>
    </source>
</evidence>
<dbReference type="InterPro" id="IPR005653">
    <property type="entry name" value="OstA-like_N"/>
</dbReference>
<evidence type="ECO:0000313" key="5">
    <source>
        <dbReference type="Proteomes" id="UP000011717"/>
    </source>
</evidence>
<dbReference type="PANTHER" id="PTHR36504">
    <property type="entry name" value="LIPOPOLYSACCHARIDE EXPORT SYSTEM PROTEIN LPTA"/>
    <property type="match status" value="1"/>
</dbReference>
<dbReference type="GO" id="GO:0017089">
    <property type="term" value="F:glycolipid transfer activity"/>
    <property type="evidence" value="ECO:0007669"/>
    <property type="project" value="TreeGrafter"/>
</dbReference>
<keyword evidence="5" id="KW-1185">Reference proteome</keyword>
<evidence type="ECO:0000256" key="2">
    <source>
        <dbReference type="SAM" id="SignalP"/>
    </source>
</evidence>
<dbReference type="Gene3D" id="2.60.450.10">
    <property type="entry name" value="Lipopolysaccharide (LPS) transport protein A like domain"/>
    <property type="match status" value="1"/>
</dbReference>
<feature type="signal peptide" evidence="2">
    <location>
        <begin position="1"/>
        <end position="19"/>
    </location>
</feature>